<dbReference type="Gramene" id="KZM88493">
    <property type="protein sequence ID" value="KZM88493"/>
    <property type="gene ID" value="DCAR_025568"/>
</dbReference>
<dbReference type="AlphaFoldDB" id="A0A161X7P0"/>
<protein>
    <submittedName>
        <fullName evidence="1">Uncharacterized protein</fullName>
    </submittedName>
</protein>
<reference evidence="1" key="1">
    <citation type="journal article" date="2016" name="Nat. Genet.">
        <title>A high-quality carrot genome assembly provides new insights into carotenoid accumulation and asterid genome evolution.</title>
        <authorList>
            <person name="Iorizzo M."/>
            <person name="Ellison S."/>
            <person name="Senalik D."/>
            <person name="Zeng P."/>
            <person name="Satapoomin P."/>
            <person name="Huang J."/>
            <person name="Bowman M."/>
            <person name="Iovene M."/>
            <person name="Sanseverino W."/>
            <person name="Cavagnaro P."/>
            <person name="Yildiz M."/>
            <person name="Macko-Podgorni A."/>
            <person name="Moranska E."/>
            <person name="Grzebelus E."/>
            <person name="Grzebelus D."/>
            <person name="Ashrafi H."/>
            <person name="Zheng Z."/>
            <person name="Cheng S."/>
            <person name="Spooner D."/>
            <person name="Van Deynze A."/>
            <person name="Simon P."/>
        </authorList>
    </citation>
    <scope>NUCLEOTIDE SEQUENCE</scope>
    <source>
        <tissue evidence="1">Leaf</tissue>
    </source>
</reference>
<organism evidence="1 2">
    <name type="scientific">Daucus carota subsp. sativus</name>
    <name type="common">Carrot</name>
    <dbReference type="NCBI Taxonomy" id="79200"/>
    <lineage>
        <taxon>Eukaryota</taxon>
        <taxon>Viridiplantae</taxon>
        <taxon>Streptophyta</taxon>
        <taxon>Embryophyta</taxon>
        <taxon>Tracheophyta</taxon>
        <taxon>Spermatophyta</taxon>
        <taxon>Magnoliopsida</taxon>
        <taxon>eudicotyledons</taxon>
        <taxon>Gunneridae</taxon>
        <taxon>Pentapetalae</taxon>
        <taxon>asterids</taxon>
        <taxon>campanulids</taxon>
        <taxon>Apiales</taxon>
        <taxon>Apiaceae</taxon>
        <taxon>Apioideae</taxon>
        <taxon>Scandiceae</taxon>
        <taxon>Daucinae</taxon>
        <taxon>Daucus</taxon>
        <taxon>Daucus sect. Daucus</taxon>
    </lineage>
</organism>
<dbReference type="EMBL" id="CP093349">
    <property type="protein sequence ID" value="WOH09943.1"/>
    <property type="molecule type" value="Genomic_DNA"/>
</dbReference>
<reference evidence="1" key="2">
    <citation type="submission" date="2022-03" db="EMBL/GenBank/DDBJ databases">
        <title>Draft title - Genomic analysis of global carrot germplasm unveils the trajectory of domestication and the origin of high carotenoid orange carrot.</title>
        <authorList>
            <person name="Iorizzo M."/>
            <person name="Ellison S."/>
            <person name="Senalik D."/>
            <person name="Macko-Podgorni A."/>
            <person name="Grzebelus D."/>
            <person name="Bostan H."/>
            <person name="Rolling W."/>
            <person name="Curaba J."/>
            <person name="Simon P."/>
        </authorList>
    </citation>
    <scope>NUCLEOTIDE SEQUENCE</scope>
    <source>
        <tissue evidence="1">Leaf</tissue>
    </source>
</reference>
<evidence type="ECO:0000313" key="2">
    <source>
        <dbReference type="Proteomes" id="UP000077755"/>
    </source>
</evidence>
<accession>A0A161X7P0</accession>
<gene>
    <name evidence="1" type="ORF">DCAR_0729404</name>
</gene>
<name>A0A161X7P0_DAUCS</name>
<keyword evidence="2" id="KW-1185">Reference proteome</keyword>
<proteinExistence type="predicted"/>
<sequence>MDSSLWLVSKAAERDLAAAQKWATESESCLRALVVVGKKFRDDMALHEAKASEWRNPPNEQAKLRVLGMLD</sequence>
<dbReference type="Proteomes" id="UP000077755">
    <property type="component" value="Chromosome 7"/>
</dbReference>
<evidence type="ECO:0000313" key="1">
    <source>
        <dbReference type="EMBL" id="WOH09943.1"/>
    </source>
</evidence>